<reference evidence="6 7" key="1">
    <citation type="submission" date="2017-05" db="EMBL/GenBank/DDBJ databases">
        <title>Full genome sequence of Pseudorhodoplanes sinuspersici.</title>
        <authorList>
            <person name="Dastgheib S.M.M."/>
            <person name="Shavandi M."/>
            <person name="Tirandaz H."/>
        </authorList>
    </citation>
    <scope>NUCLEOTIDE SEQUENCE [LARGE SCALE GENOMIC DNA]</scope>
    <source>
        <strain evidence="6 7">RIPI110</strain>
    </source>
</reference>
<dbReference type="CDD" id="cd03219">
    <property type="entry name" value="ABC_Mj1267_LivG_branched"/>
    <property type="match status" value="1"/>
</dbReference>
<dbReference type="STRING" id="1235591.CAK95_00380"/>
<dbReference type="GO" id="GO:0005524">
    <property type="term" value="F:ATP binding"/>
    <property type="evidence" value="ECO:0007669"/>
    <property type="project" value="UniProtKB-KW"/>
</dbReference>
<dbReference type="InterPro" id="IPR017871">
    <property type="entry name" value="ABC_transporter-like_CS"/>
</dbReference>
<protein>
    <submittedName>
        <fullName evidence="6">ABC transporter ATP-binding protein</fullName>
    </submittedName>
</protein>
<dbReference type="KEGG" id="psin:CAK95_00380"/>
<keyword evidence="4 6" id="KW-0067">ATP-binding</keyword>
<dbReference type="InterPro" id="IPR051120">
    <property type="entry name" value="ABC_AA/LPS_Transport"/>
</dbReference>
<evidence type="ECO:0000313" key="6">
    <source>
        <dbReference type="EMBL" id="ARQ02676.1"/>
    </source>
</evidence>
<dbReference type="PANTHER" id="PTHR45772:SF4">
    <property type="entry name" value="ABC TRANSPORTER ATP-BINDING PROTEIN"/>
    <property type="match status" value="1"/>
</dbReference>
<dbReference type="PANTHER" id="PTHR45772">
    <property type="entry name" value="CONSERVED COMPONENT OF ABC TRANSPORTER FOR NATURAL AMINO ACIDS-RELATED"/>
    <property type="match status" value="1"/>
</dbReference>
<organism evidence="6 7">
    <name type="scientific">Pseudorhodoplanes sinuspersici</name>
    <dbReference type="NCBI Taxonomy" id="1235591"/>
    <lineage>
        <taxon>Bacteria</taxon>
        <taxon>Pseudomonadati</taxon>
        <taxon>Pseudomonadota</taxon>
        <taxon>Alphaproteobacteria</taxon>
        <taxon>Hyphomicrobiales</taxon>
        <taxon>Pseudorhodoplanes</taxon>
    </lineage>
</organism>
<dbReference type="InterPro" id="IPR032823">
    <property type="entry name" value="BCA_ABC_TP_C"/>
</dbReference>
<dbReference type="EMBL" id="CP021112">
    <property type="protein sequence ID" value="ARQ02676.1"/>
    <property type="molecule type" value="Genomic_DNA"/>
</dbReference>
<dbReference type="Proteomes" id="UP000194137">
    <property type="component" value="Chromosome"/>
</dbReference>
<name>A0A1W6ZZ97_9HYPH</name>
<evidence type="ECO:0000256" key="2">
    <source>
        <dbReference type="ARBA" id="ARBA00022448"/>
    </source>
</evidence>
<dbReference type="GO" id="GO:0016887">
    <property type="term" value="F:ATP hydrolysis activity"/>
    <property type="evidence" value="ECO:0007669"/>
    <property type="project" value="InterPro"/>
</dbReference>
<dbReference type="AlphaFoldDB" id="A0A1W6ZZ97"/>
<proteinExistence type="inferred from homology"/>
<keyword evidence="7" id="KW-1185">Reference proteome</keyword>
<keyword evidence="3" id="KW-0547">Nucleotide-binding</keyword>
<accession>A0A1W6ZZ97</accession>
<dbReference type="Pfam" id="PF12399">
    <property type="entry name" value="BCA_ABC_TP_C"/>
    <property type="match status" value="1"/>
</dbReference>
<dbReference type="SUPFAM" id="SSF52540">
    <property type="entry name" value="P-loop containing nucleoside triphosphate hydrolases"/>
    <property type="match status" value="1"/>
</dbReference>
<gene>
    <name evidence="6" type="ORF">CAK95_00380</name>
</gene>
<dbReference type="PROSITE" id="PS50893">
    <property type="entry name" value="ABC_TRANSPORTER_2"/>
    <property type="match status" value="1"/>
</dbReference>
<dbReference type="InterPro" id="IPR003593">
    <property type="entry name" value="AAA+_ATPase"/>
</dbReference>
<sequence length="277" mass="29600">MVAPNMTVDSTIAPASPIHASLEIRDLAVHIGGLVILEQMSLSVPKGKIVSLIGPNGAGKTTAFNIITGYMKPTAGAVFFEGQNLIDMTPDEVAGLGLVRTFQRTSIFAGCTVAENILTAMHLRGRAGLWGAILRLPSVLREEARLQSEVEDILTFVGLQGRAGEMAGSLAYGEQRLLGLAIALAARPKLLLLDEPAAGLNPSETERFKELVRRICDDGVTVLLVEHDMQMVMSISDTVFVLNQGRIIASGTPVMVQNDPEVIKAYLGTGLKKRAKT</sequence>
<evidence type="ECO:0000313" key="7">
    <source>
        <dbReference type="Proteomes" id="UP000194137"/>
    </source>
</evidence>
<evidence type="ECO:0000256" key="4">
    <source>
        <dbReference type="ARBA" id="ARBA00022840"/>
    </source>
</evidence>
<dbReference type="InterPro" id="IPR027417">
    <property type="entry name" value="P-loop_NTPase"/>
</dbReference>
<evidence type="ECO:0000256" key="3">
    <source>
        <dbReference type="ARBA" id="ARBA00022741"/>
    </source>
</evidence>
<evidence type="ECO:0000259" key="5">
    <source>
        <dbReference type="PROSITE" id="PS50893"/>
    </source>
</evidence>
<feature type="domain" description="ABC transporter" evidence="5">
    <location>
        <begin position="22"/>
        <end position="269"/>
    </location>
</feature>
<evidence type="ECO:0000256" key="1">
    <source>
        <dbReference type="ARBA" id="ARBA00005417"/>
    </source>
</evidence>
<keyword evidence="2" id="KW-0813">Transport</keyword>
<dbReference type="SMART" id="SM00382">
    <property type="entry name" value="AAA"/>
    <property type="match status" value="1"/>
</dbReference>
<dbReference type="FunFam" id="3.40.50.300:FF:000421">
    <property type="entry name" value="Branched-chain amino acid ABC transporter ATP-binding protein"/>
    <property type="match status" value="1"/>
</dbReference>
<dbReference type="PROSITE" id="PS00211">
    <property type="entry name" value="ABC_TRANSPORTER_1"/>
    <property type="match status" value="1"/>
</dbReference>
<dbReference type="OrthoDB" id="9779872at2"/>
<comment type="similarity">
    <text evidence="1">Belongs to the ABC transporter superfamily.</text>
</comment>
<dbReference type="Pfam" id="PF00005">
    <property type="entry name" value="ABC_tran"/>
    <property type="match status" value="1"/>
</dbReference>
<dbReference type="Gene3D" id="3.40.50.300">
    <property type="entry name" value="P-loop containing nucleotide triphosphate hydrolases"/>
    <property type="match status" value="1"/>
</dbReference>
<dbReference type="InterPro" id="IPR003439">
    <property type="entry name" value="ABC_transporter-like_ATP-bd"/>
</dbReference>
<dbReference type="GO" id="GO:0005886">
    <property type="term" value="C:plasma membrane"/>
    <property type="evidence" value="ECO:0007669"/>
    <property type="project" value="TreeGrafter"/>
</dbReference>